<feature type="transmembrane region" description="Helical" evidence="8">
    <location>
        <begin position="117"/>
        <end position="134"/>
    </location>
</feature>
<keyword evidence="5 8" id="KW-0812">Transmembrane</keyword>
<evidence type="ECO:0000256" key="3">
    <source>
        <dbReference type="ARBA" id="ARBA00022448"/>
    </source>
</evidence>
<feature type="transmembrane region" description="Helical" evidence="8">
    <location>
        <begin position="163"/>
        <end position="180"/>
    </location>
</feature>
<evidence type="ECO:0000313" key="10">
    <source>
        <dbReference type="EMBL" id="GFJ82878.1"/>
    </source>
</evidence>
<dbReference type="InterPro" id="IPR000620">
    <property type="entry name" value="EamA_dom"/>
</dbReference>
<dbReference type="AlphaFoldDB" id="A0A6V8KK80"/>
<accession>A0A6V8KK80</accession>
<evidence type="ECO:0000256" key="6">
    <source>
        <dbReference type="ARBA" id="ARBA00022989"/>
    </source>
</evidence>
<reference evidence="10 11" key="1">
    <citation type="submission" date="2020-03" db="EMBL/GenBank/DDBJ databases">
        <title>Whole genome shotgun sequence of Phytohabitans houttuyneae NBRC 108639.</title>
        <authorList>
            <person name="Komaki H."/>
            <person name="Tamura T."/>
        </authorList>
    </citation>
    <scope>NUCLEOTIDE SEQUENCE [LARGE SCALE GENOMIC DNA]</scope>
    <source>
        <strain evidence="10 11">NBRC 108639</strain>
    </source>
</reference>
<comment type="subcellular location">
    <subcellularLocation>
        <location evidence="1">Cell membrane</location>
        <topology evidence="1">Multi-pass membrane protein</topology>
    </subcellularLocation>
</comment>
<reference evidence="10 11" key="2">
    <citation type="submission" date="2020-03" db="EMBL/GenBank/DDBJ databases">
        <authorList>
            <person name="Ichikawa N."/>
            <person name="Kimura A."/>
            <person name="Kitahashi Y."/>
            <person name="Uohara A."/>
        </authorList>
    </citation>
    <scope>NUCLEOTIDE SEQUENCE [LARGE SCALE GENOMIC DNA]</scope>
    <source>
        <strain evidence="10 11">NBRC 108639</strain>
    </source>
</reference>
<comment type="caution">
    <text evidence="10">The sequence shown here is derived from an EMBL/GenBank/DDBJ whole genome shotgun (WGS) entry which is preliminary data.</text>
</comment>
<proteinExistence type="inferred from homology"/>
<feature type="transmembrane region" description="Helical" evidence="8">
    <location>
        <begin position="258"/>
        <end position="275"/>
    </location>
</feature>
<dbReference type="InterPro" id="IPR004626">
    <property type="entry name" value="RarD"/>
</dbReference>
<dbReference type="Proteomes" id="UP000482800">
    <property type="component" value="Unassembled WGS sequence"/>
</dbReference>
<feature type="transmembrane region" description="Helical" evidence="8">
    <location>
        <begin position="52"/>
        <end position="73"/>
    </location>
</feature>
<evidence type="ECO:0000256" key="8">
    <source>
        <dbReference type="SAM" id="Phobius"/>
    </source>
</evidence>
<feature type="transmembrane region" description="Helical" evidence="8">
    <location>
        <begin position="281"/>
        <end position="301"/>
    </location>
</feature>
<keyword evidence="11" id="KW-1185">Reference proteome</keyword>
<dbReference type="PANTHER" id="PTHR22911:SF137">
    <property type="entry name" value="SOLUTE CARRIER FAMILY 35 MEMBER G2-RELATED"/>
    <property type="match status" value="1"/>
</dbReference>
<dbReference type="InterPro" id="IPR037185">
    <property type="entry name" value="EmrE-like"/>
</dbReference>
<keyword evidence="7 8" id="KW-0472">Membrane</keyword>
<evidence type="ECO:0000313" key="11">
    <source>
        <dbReference type="Proteomes" id="UP000482800"/>
    </source>
</evidence>
<dbReference type="SUPFAM" id="SSF103481">
    <property type="entry name" value="Multidrug resistance efflux transporter EmrE"/>
    <property type="match status" value="2"/>
</dbReference>
<feature type="transmembrane region" description="Helical" evidence="8">
    <location>
        <begin position="141"/>
        <end position="157"/>
    </location>
</feature>
<gene>
    <name evidence="10" type="ORF">Phou_070580</name>
</gene>
<dbReference type="Pfam" id="PF00892">
    <property type="entry name" value="EamA"/>
    <property type="match status" value="1"/>
</dbReference>
<evidence type="ECO:0000256" key="5">
    <source>
        <dbReference type="ARBA" id="ARBA00022692"/>
    </source>
</evidence>
<evidence type="ECO:0000256" key="7">
    <source>
        <dbReference type="ARBA" id="ARBA00023136"/>
    </source>
</evidence>
<dbReference type="EMBL" id="BLPF01000002">
    <property type="protein sequence ID" value="GFJ82878.1"/>
    <property type="molecule type" value="Genomic_DNA"/>
</dbReference>
<comment type="similarity">
    <text evidence="2">Belongs to the EamA transporter family.</text>
</comment>
<keyword evidence="4" id="KW-1003">Cell membrane</keyword>
<dbReference type="NCBIfam" id="TIGR00688">
    <property type="entry name" value="rarD"/>
    <property type="match status" value="1"/>
</dbReference>
<dbReference type="PANTHER" id="PTHR22911">
    <property type="entry name" value="ACYL-MALONYL CONDENSING ENZYME-RELATED"/>
    <property type="match status" value="1"/>
</dbReference>
<keyword evidence="6 8" id="KW-1133">Transmembrane helix</keyword>
<evidence type="ECO:0000256" key="2">
    <source>
        <dbReference type="ARBA" id="ARBA00007362"/>
    </source>
</evidence>
<feature type="transmembrane region" description="Helical" evidence="8">
    <location>
        <begin position="192"/>
        <end position="212"/>
    </location>
</feature>
<dbReference type="GO" id="GO:0005886">
    <property type="term" value="C:plasma membrane"/>
    <property type="evidence" value="ECO:0007669"/>
    <property type="project" value="UniProtKB-SubCell"/>
</dbReference>
<organism evidence="10 11">
    <name type="scientific">Phytohabitans houttuyneae</name>
    <dbReference type="NCBI Taxonomy" id="1076126"/>
    <lineage>
        <taxon>Bacteria</taxon>
        <taxon>Bacillati</taxon>
        <taxon>Actinomycetota</taxon>
        <taxon>Actinomycetes</taxon>
        <taxon>Micromonosporales</taxon>
        <taxon>Micromonosporaceae</taxon>
    </lineage>
</organism>
<feature type="domain" description="EamA" evidence="9">
    <location>
        <begin position="21"/>
        <end position="157"/>
    </location>
</feature>
<evidence type="ECO:0000256" key="4">
    <source>
        <dbReference type="ARBA" id="ARBA00022475"/>
    </source>
</evidence>
<sequence>MLNVTGRRNEPTGDVMSQPRVGYLYGIGAYALWGFMPLYIKLLVPAGPVEVLAHRVVWSVAVVAVVLFAVRGWRVLWRLARRPASLGAVALAAGILAVNWGTYIYGVQTDRVVETALGYFVNPLVVVLLGVGVFSERLRAVQWLAVGIGGTAVAVLTVNYGRVPYIALTLAVSFAAYGLLKKRLGLPAAQGLFVESAVLALPALGYLGWLAWRAESTFTAVSPAHTALLVAAGVVTAVPLLCFAGAANRIPLTGLGMLQYIAPIIQLACGVLVFREPMPPARLAGFALVWLALTVFTVDGVRHARGKRRTLPVTLAPARRVAAVPEPLTARS</sequence>
<feature type="transmembrane region" description="Helical" evidence="8">
    <location>
        <begin position="224"/>
        <end position="246"/>
    </location>
</feature>
<keyword evidence="3" id="KW-0813">Transport</keyword>
<feature type="transmembrane region" description="Helical" evidence="8">
    <location>
        <begin position="21"/>
        <end position="40"/>
    </location>
</feature>
<feature type="transmembrane region" description="Helical" evidence="8">
    <location>
        <begin position="85"/>
        <end position="105"/>
    </location>
</feature>
<protein>
    <submittedName>
        <fullName evidence="10">Protein RarD</fullName>
    </submittedName>
</protein>
<evidence type="ECO:0000256" key="1">
    <source>
        <dbReference type="ARBA" id="ARBA00004651"/>
    </source>
</evidence>
<name>A0A6V8KK80_9ACTN</name>
<evidence type="ECO:0000259" key="9">
    <source>
        <dbReference type="Pfam" id="PF00892"/>
    </source>
</evidence>